<reference evidence="1 2" key="1">
    <citation type="submission" date="2015-04" db="EMBL/GenBank/DDBJ databases">
        <title>Draft Genome Sequences of Eight Spore-Forming Food Isolates of Bacillus cereus Genome sequencing.</title>
        <authorList>
            <person name="Krawcyk A.O."/>
            <person name="de Jong A."/>
            <person name="Eijlander R.T."/>
            <person name="Berendsen E.M."/>
            <person name="Holsappel S."/>
            <person name="Wells-Bennik M."/>
            <person name="Kuipers O.P."/>
        </authorList>
    </citation>
    <scope>NUCLEOTIDE SEQUENCE [LARGE SCALE GENOMIC DNA]</scope>
    <source>
        <strain evidence="1 2">B4077</strain>
    </source>
</reference>
<sequence>MYSFNKKTIFIYITIPKEGFKEYYFLKSALCIEVDTG</sequence>
<protein>
    <submittedName>
        <fullName evidence="1">Uncharacterized protein</fullName>
    </submittedName>
</protein>
<dbReference type="EMBL" id="LCYI01000062">
    <property type="protein sequence ID" value="KLA22184.1"/>
    <property type="molecule type" value="Genomic_DNA"/>
</dbReference>
<dbReference type="PATRIC" id="fig|1396.428.peg.2480"/>
<evidence type="ECO:0000313" key="1">
    <source>
        <dbReference type="EMBL" id="KLA22184.1"/>
    </source>
</evidence>
<comment type="caution">
    <text evidence="1">The sequence shown here is derived from an EMBL/GenBank/DDBJ whole genome shotgun (WGS) entry which is preliminary data.</text>
</comment>
<dbReference type="Proteomes" id="UP000035214">
    <property type="component" value="Unassembled WGS sequence"/>
</dbReference>
<proteinExistence type="predicted"/>
<accession>A0A0G8ED26</accession>
<name>A0A0G8ED26_BACCE</name>
<dbReference type="AlphaFoldDB" id="A0A0G8ED26"/>
<gene>
    <name evidence="1" type="ORF">B4077_3130</name>
</gene>
<organism evidence="1 2">
    <name type="scientific">Bacillus cereus</name>
    <dbReference type="NCBI Taxonomy" id="1396"/>
    <lineage>
        <taxon>Bacteria</taxon>
        <taxon>Bacillati</taxon>
        <taxon>Bacillota</taxon>
        <taxon>Bacilli</taxon>
        <taxon>Bacillales</taxon>
        <taxon>Bacillaceae</taxon>
        <taxon>Bacillus</taxon>
        <taxon>Bacillus cereus group</taxon>
    </lineage>
</organism>
<evidence type="ECO:0000313" key="2">
    <source>
        <dbReference type="Proteomes" id="UP000035214"/>
    </source>
</evidence>